<comment type="caution">
    <text evidence="1">The sequence shown here is derived from an EMBL/GenBank/DDBJ whole genome shotgun (WGS) entry which is preliminary data.</text>
</comment>
<organism evidence="1">
    <name type="scientific">mine drainage metagenome</name>
    <dbReference type="NCBI Taxonomy" id="410659"/>
    <lineage>
        <taxon>unclassified sequences</taxon>
        <taxon>metagenomes</taxon>
        <taxon>ecological metagenomes</taxon>
    </lineage>
</organism>
<accession>A0A1J5NXD5</accession>
<evidence type="ECO:0000313" key="1">
    <source>
        <dbReference type="EMBL" id="OIQ63430.1"/>
    </source>
</evidence>
<proteinExistence type="predicted"/>
<name>A0A1J5NXD5_9ZZZZ</name>
<protein>
    <submittedName>
        <fullName evidence="1">Uncharacterized protein</fullName>
    </submittedName>
</protein>
<dbReference type="AlphaFoldDB" id="A0A1J5NXD5"/>
<dbReference type="EMBL" id="MLJW01009015">
    <property type="protein sequence ID" value="OIQ63430.1"/>
    <property type="molecule type" value="Genomic_DNA"/>
</dbReference>
<sequence length="75" mass="8742">MLAYFIRNFLVPEIRFNPKPLILQRFGDTVGILGLRIGDIEHHDLHRRQPNRQGTCRFFNQDADKTFQAANNSAM</sequence>
<gene>
    <name evidence="1" type="ORF">GALL_550290</name>
</gene>
<reference evidence="1" key="1">
    <citation type="submission" date="2016-10" db="EMBL/GenBank/DDBJ databases">
        <title>Sequence of Gallionella enrichment culture.</title>
        <authorList>
            <person name="Poehlein A."/>
            <person name="Muehling M."/>
            <person name="Daniel R."/>
        </authorList>
    </citation>
    <scope>NUCLEOTIDE SEQUENCE</scope>
</reference>